<proteinExistence type="predicted"/>
<sequence>MARTSPWRCQLQRPPSWCWFSPPPPFFSRRSASEVLAPVFVQCFSFRNCLPDDVCWLLLPPSQNKCLNFVLTLVQSCTKLVTFILRRREYYLSCMSAS</sequence>
<reference evidence="1" key="3">
    <citation type="journal article" date="2017" name="Nature">
        <title>Genome sequence of the progenitor of the wheat D genome Aegilops tauschii.</title>
        <authorList>
            <person name="Luo M.C."/>
            <person name="Gu Y.Q."/>
            <person name="Puiu D."/>
            <person name="Wang H."/>
            <person name="Twardziok S.O."/>
            <person name="Deal K.R."/>
            <person name="Huo N."/>
            <person name="Zhu T."/>
            <person name="Wang L."/>
            <person name="Wang Y."/>
            <person name="McGuire P.E."/>
            <person name="Liu S."/>
            <person name="Long H."/>
            <person name="Ramasamy R.K."/>
            <person name="Rodriguez J.C."/>
            <person name="Van S.L."/>
            <person name="Yuan L."/>
            <person name="Wang Z."/>
            <person name="Xia Z."/>
            <person name="Xiao L."/>
            <person name="Anderson O.D."/>
            <person name="Ouyang S."/>
            <person name="Liang Y."/>
            <person name="Zimin A.V."/>
            <person name="Pertea G."/>
            <person name="Qi P."/>
            <person name="Bennetzen J.L."/>
            <person name="Dai X."/>
            <person name="Dawson M.W."/>
            <person name="Muller H.G."/>
            <person name="Kugler K."/>
            <person name="Rivarola-Duarte L."/>
            <person name="Spannagl M."/>
            <person name="Mayer K.F.X."/>
            <person name="Lu F.H."/>
            <person name="Bevan M.W."/>
            <person name="Leroy P."/>
            <person name="Li P."/>
            <person name="You F.M."/>
            <person name="Sun Q."/>
            <person name="Liu Z."/>
            <person name="Lyons E."/>
            <person name="Wicker T."/>
            <person name="Salzberg S.L."/>
            <person name="Devos K.M."/>
            <person name="Dvorak J."/>
        </authorList>
    </citation>
    <scope>NUCLEOTIDE SEQUENCE [LARGE SCALE GENOMIC DNA]</scope>
    <source>
        <strain evidence="1">cv. AL8/78</strain>
    </source>
</reference>
<reference evidence="1" key="4">
    <citation type="submission" date="2019-03" db="UniProtKB">
        <authorList>
            <consortium name="EnsemblPlants"/>
        </authorList>
    </citation>
    <scope>IDENTIFICATION</scope>
</reference>
<reference evidence="2" key="1">
    <citation type="journal article" date="2014" name="Science">
        <title>Ancient hybridizations among the ancestral genomes of bread wheat.</title>
        <authorList>
            <consortium name="International Wheat Genome Sequencing Consortium,"/>
            <person name="Marcussen T."/>
            <person name="Sandve S.R."/>
            <person name="Heier L."/>
            <person name="Spannagl M."/>
            <person name="Pfeifer M."/>
            <person name="Jakobsen K.S."/>
            <person name="Wulff B.B."/>
            <person name="Steuernagel B."/>
            <person name="Mayer K.F."/>
            <person name="Olsen O.A."/>
        </authorList>
    </citation>
    <scope>NUCLEOTIDE SEQUENCE [LARGE SCALE GENOMIC DNA]</scope>
    <source>
        <strain evidence="2">cv. AL8/78</strain>
    </source>
</reference>
<reference evidence="2" key="2">
    <citation type="journal article" date="2017" name="Nat. Plants">
        <title>The Aegilops tauschii genome reveals multiple impacts of transposons.</title>
        <authorList>
            <person name="Zhao G."/>
            <person name="Zou C."/>
            <person name="Li K."/>
            <person name="Wang K."/>
            <person name="Li T."/>
            <person name="Gao L."/>
            <person name="Zhang X."/>
            <person name="Wang H."/>
            <person name="Yang Z."/>
            <person name="Liu X."/>
            <person name="Jiang W."/>
            <person name="Mao L."/>
            <person name="Kong X."/>
            <person name="Jiao Y."/>
            <person name="Jia J."/>
        </authorList>
    </citation>
    <scope>NUCLEOTIDE SEQUENCE [LARGE SCALE GENOMIC DNA]</scope>
    <source>
        <strain evidence="2">cv. AL8/78</strain>
    </source>
</reference>
<dbReference type="AlphaFoldDB" id="A0A452XS56"/>
<dbReference type="EnsemblPlants" id="AET1Gv20138800.1">
    <property type="protein sequence ID" value="AET1Gv20138800.1"/>
    <property type="gene ID" value="AET1Gv20138800"/>
</dbReference>
<keyword evidence="2" id="KW-1185">Reference proteome</keyword>
<evidence type="ECO:0000313" key="2">
    <source>
        <dbReference type="Proteomes" id="UP000015105"/>
    </source>
</evidence>
<organism evidence="1 2">
    <name type="scientific">Aegilops tauschii subsp. strangulata</name>
    <name type="common">Goatgrass</name>
    <dbReference type="NCBI Taxonomy" id="200361"/>
    <lineage>
        <taxon>Eukaryota</taxon>
        <taxon>Viridiplantae</taxon>
        <taxon>Streptophyta</taxon>
        <taxon>Embryophyta</taxon>
        <taxon>Tracheophyta</taxon>
        <taxon>Spermatophyta</taxon>
        <taxon>Magnoliopsida</taxon>
        <taxon>Liliopsida</taxon>
        <taxon>Poales</taxon>
        <taxon>Poaceae</taxon>
        <taxon>BOP clade</taxon>
        <taxon>Pooideae</taxon>
        <taxon>Triticodae</taxon>
        <taxon>Triticeae</taxon>
        <taxon>Triticinae</taxon>
        <taxon>Aegilops</taxon>
    </lineage>
</organism>
<name>A0A452XS56_AEGTS</name>
<dbReference type="Proteomes" id="UP000015105">
    <property type="component" value="Chromosome 1D"/>
</dbReference>
<dbReference type="EnsemblPlants" id="AET1Gv20138800.2">
    <property type="protein sequence ID" value="AET1Gv20138800.2"/>
    <property type="gene ID" value="AET1Gv20138800"/>
</dbReference>
<accession>A0A452XS56</accession>
<evidence type="ECO:0000313" key="1">
    <source>
        <dbReference type="EnsemblPlants" id="AET1Gv20138800.2"/>
    </source>
</evidence>
<protein>
    <submittedName>
        <fullName evidence="1">Uncharacterized protein</fullName>
    </submittedName>
</protein>
<dbReference type="Gramene" id="AET1Gv20138800.1">
    <property type="protein sequence ID" value="AET1Gv20138800.1"/>
    <property type="gene ID" value="AET1Gv20138800"/>
</dbReference>
<reference evidence="1" key="5">
    <citation type="journal article" date="2021" name="G3 (Bethesda)">
        <title>Aegilops tauschii genome assembly Aet v5.0 features greater sequence contiguity and improved annotation.</title>
        <authorList>
            <person name="Wang L."/>
            <person name="Zhu T."/>
            <person name="Rodriguez J.C."/>
            <person name="Deal K.R."/>
            <person name="Dubcovsky J."/>
            <person name="McGuire P.E."/>
            <person name="Lux T."/>
            <person name="Spannagl M."/>
            <person name="Mayer K.F.X."/>
            <person name="Baldrich P."/>
            <person name="Meyers B.C."/>
            <person name="Huo N."/>
            <person name="Gu Y.Q."/>
            <person name="Zhou H."/>
            <person name="Devos K.M."/>
            <person name="Bennetzen J.L."/>
            <person name="Unver T."/>
            <person name="Budak H."/>
            <person name="Gulick P.J."/>
            <person name="Galiba G."/>
            <person name="Kalapos B."/>
            <person name="Nelson D.R."/>
            <person name="Li P."/>
            <person name="You F.M."/>
            <person name="Luo M.C."/>
            <person name="Dvorak J."/>
        </authorList>
    </citation>
    <scope>NUCLEOTIDE SEQUENCE [LARGE SCALE GENOMIC DNA]</scope>
    <source>
        <strain evidence="1">cv. AL8/78</strain>
    </source>
</reference>
<dbReference type="Gramene" id="AET1Gv20138800.2">
    <property type="protein sequence ID" value="AET1Gv20138800.2"/>
    <property type="gene ID" value="AET1Gv20138800"/>
</dbReference>